<evidence type="ECO:0008006" key="4">
    <source>
        <dbReference type="Google" id="ProtNLM"/>
    </source>
</evidence>
<evidence type="ECO:0000313" key="3">
    <source>
        <dbReference type="Proteomes" id="UP001239215"/>
    </source>
</evidence>
<dbReference type="AlphaFoldDB" id="A0AAJ1TV30"/>
<protein>
    <recommendedName>
        <fullName evidence="4">Centromere-binding protein ParB C-terminal domain-containing protein</fullName>
    </recommendedName>
</protein>
<accession>A0AAJ1TV30</accession>
<comment type="caution">
    <text evidence="2">The sequence shown here is derived from an EMBL/GenBank/DDBJ whole genome shotgun (WGS) entry which is preliminary data.</text>
</comment>
<dbReference type="EMBL" id="JAUTAN010000001">
    <property type="protein sequence ID" value="MDQ1102826.1"/>
    <property type="molecule type" value="Genomic_DNA"/>
</dbReference>
<organism evidence="2 3">
    <name type="scientific">Nocardioides zeae</name>
    <dbReference type="NCBI Taxonomy" id="1457234"/>
    <lineage>
        <taxon>Bacteria</taxon>
        <taxon>Bacillati</taxon>
        <taxon>Actinomycetota</taxon>
        <taxon>Actinomycetes</taxon>
        <taxon>Propionibacteriales</taxon>
        <taxon>Nocardioidaceae</taxon>
        <taxon>Nocardioides</taxon>
    </lineage>
</organism>
<proteinExistence type="predicted"/>
<sequence length="93" mass="9722">MTAASTPAPADGPTEGSRKVRFSTQVDEAVQDDVRATVAALQRLVGPQITLGAFTTEALRAAVQAAQDEHNAGKPFQVAHVSLPRGRRLGEGT</sequence>
<reference evidence="2" key="1">
    <citation type="submission" date="2023-07" db="EMBL/GenBank/DDBJ databases">
        <title>Functional and genomic diversity of the sorghum phyllosphere microbiome.</title>
        <authorList>
            <person name="Shade A."/>
        </authorList>
    </citation>
    <scope>NUCLEOTIDE SEQUENCE</scope>
    <source>
        <strain evidence="2">SORGH_AS_1067</strain>
    </source>
</reference>
<evidence type="ECO:0000256" key="1">
    <source>
        <dbReference type="SAM" id="MobiDB-lite"/>
    </source>
</evidence>
<dbReference type="Gene3D" id="6.10.180.30">
    <property type="match status" value="1"/>
</dbReference>
<gene>
    <name evidence="2" type="ORF">QE405_000110</name>
</gene>
<evidence type="ECO:0000313" key="2">
    <source>
        <dbReference type="EMBL" id="MDQ1102826.1"/>
    </source>
</evidence>
<dbReference type="RefSeq" id="WP_307198283.1">
    <property type="nucleotide sequence ID" value="NZ_JAUTAN010000001.1"/>
</dbReference>
<name>A0AAJ1TV30_9ACTN</name>
<feature type="region of interest" description="Disordered" evidence="1">
    <location>
        <begin position="1"/>
        <end position="22"/>
    </location>
</feature>
<dbReference type="Proteomes" id="UP001239215">
    <property type="component" value="Unassembled WGS sequence"/>
</dbReference>